<dbReference type="EMBL" id="ML143522">
    <property type="protein sequence ID" value="TBU22895.1"/>
    <property type="molecule type" value="Genomic_DNA"/>
</dbReference>
<evidence type="ECO:0008006" key="3">
    <source>
        <dbReference type="Google" id="ProtNLM"/>
    </source>
</evidence>
<reference evidence="2" key="1">
    <citation type="submission" date="2019-01" db="EMBL/GenBank/DDBJ databases">
        <title>Draft genome sequences of three monokaryotic isolates of the white-rot basidiomycete fungus Dichomitus squalens.</title>
        <authorList>
            <consortium name="DOE Joint Genome Institute"/>
            <person name="Lopez S.C."/>
            <person name="Andreopoulos B."/>
            <person name="Pangilinan J."/>
            <person name="Lipzen A."/>
            <person name="Riley R."/>
            <person name="Ahrendt S."/>
            <person name="Ng V."/>
            <person name="Barry K."/>
            <person name="Daum C."/>
            <person name="Grigoriev I.V."/>
            <person name="Hilden K.S."/>
            <person name="Makela M.R."/>
            <person name="de Vries R.P."/>
        </authorList>
    </citation>
    <scope>NUCLEOTIDE SEQUENCE [LARGE SCALE GENOMIC DNA]</scope>
    <source>
        <strain evidence="2">OM18370.1</strain>
    </source>
</reference>
<feature type="signal peptide" evidence="1">
    <location>
        <begin position="1"/>
        <end position="26"/>
    </location>
</feature>
<evidence type="ECO:0000256" key="1">
    <source>
        <dbReference type="SAM" id="SignalP"/>
    </source>
</evidence>
<dbReference type="AlphaFoldDB" id="A0A4Q9M7C5"/>
<proteinExistence type="predicted"/>
<gene>
    <name evidence="2" type="ORF">BD311DRAFT_112549</name>
</gene>
<evidence type="ECO:0000313" key="2">
    <source>
        <dbReference type="EMBL" id="TBU22895.1"/>
    </source>
</evidence>
<accession>A0A4Q9M7C5</accession>
<protein>
    <recommendedName>
        <fullName evidence="3">Secreted protein</fullName>
    </recommendedName>
</protein>
<organism evidence="2">
    <name type="scientific">Dichomitus squalens</name>
    <dbReference type="NCBI Taxonomy" id="114155"/>
    <lineage>
        <taxon>Eukaryota</taxon>
        <taxon>Fungi</taxon>
        <taxon>Dikarya</taxon>
        <taxon>Basidiomycota</taxon>
        <taxon>Agaricomycotina</taxon>
        <taxon>Agaricomycetes</taxon>
        <taxon>Polyporales</taxon>
        <taxon>Polyporaceae</taxon>
        <taxon>Dichomitus</taxon>
    </lineage>
</organism>
<sequence length="107" mass="12069">MIKNNARYLILCEFLLCLIRTRVLMSHELGSNQLASSSVVHAFHDVNQRRVCYGADPPLSSYNARRALLSGARQTIPGLPCVMQRSTTLRESLSRASFACRRPLHRV</sequence>
<keyword evidence="1" id="KW-0732">Signal</keyword>
<feature type="chain" id="PRO_5020967849" description="Secreted protein" evidence="1">
    <location>
        <begin position="27"/>
        <end position="107"/>
    </location>
</feature>
<name>A0A4Q9M7C5_9APHY</name>
<dbReference type="Proteomes" id="UP000292957">
    <property type="component" value="Unassembled WGS sequence"/>
</dbReference>